<evidence type="ECO:0000256" key="1">
    <source>
        <dbReference type="SAM" id="SignalP"/>
    </source>
</evidence>
<name>A0A6I6ISX9_9RHOB</name>
<dbReference type="RefSeq" id="WP_157708506.1">
    <property type="nucleotide sequence ID" value="NZ_CP034348.1"/>
</dbReference>
<dbReference type="EMBL" id="CP034348">
    <property type="protein sequence ID" value="QGX99825.1"/>
    <property type="molecule type" value="Genomic_DNA"/>
</dbReference>
<proteinExistence type="predicted"/>
<accession>A0A6I6ISX9</accession>
<feature type="chain" id="PRO_5026210252" evidence="1">
    <location>
        <begin position="19"/>
        <end position="536"/>
    </location>
</feature>
<organism evidence="2 3">
    <name type="scientific">Roseovarius faecimaris</name>
    <dbReference type="NCBI Taxonomy" id="2494550"/>
    <lineage>
        <taxon>Bacteria</taxon>
        <taxon>Pseudomonadati</taxon>
        <taxon>Pseudomonadota</taxon>
        <taxon>Alphaproteobacteria</taxon>
        <taxon>Rhodobacterales</taxon>
        <taxon>Roseobacteraceae</taxon>
        <taxon>Roseovarius</taxon>
    </lineage>
</organism>
<keyword evidence="3" id="KW-1185">Reference proteome</keyword>
<dbReference type="OrthoDB" id="7653298at2"/>
<gene>
    <name evidence="2" type="ORF">EI983_16735</name>
</gene>
<keyword evidence="1" id="KW-0732">Signal</keyword>
<reference evidence="3" key="1">
    <citation type="submission" date="2018-12" db="EMBL/GenBank/DDBJ databases">
        <title>Complete genome sequence of Roseovarius sp. MME-070.</title>
        <authorList>
            <person name="Nam Y.-D."/>
            <person name="Kang J."/>
            <person name="Chung W.-H."/>
            <person name="Park Y.S."/>
        </authorList>
    </citation>
    <scope>NUCLEOTIDE SEQUENCE [LARGE SCALE GENOMIC DNA]</scope>
    <source>
        <strain evidence="3">MME-070</strain>
    </source>
</reference>
<evidence type="ECO:0000313" key="3">
    <source>
        <dbReference type="Proteomes" id="UP000428330"/>
    </source>
</evidence>
<sequence length="536" mass="61172">MMRLVLILVLWCSSTAIASPENLEAADDFISVEEMRSAIYDRRYRDVENAFMAAQSDFLARRIEADDIRSLFMLFETTHPEILSFSKTWVDRMPDSAFAHTARAWSLINGGWITRGEGVAGDIHPHALSEFRKMHSQAWQHAREAYRLNPRLVGASDAIFVLGNSMGAKQAGRKALKKVMETDPNMGSLRRALFLTHAGWGGRRSQAEQMCDTYAPKVQFDMDPVLYCKLYAALNYHNLTDGDWAHQMVWNIPVPTLIEDTTFAYYMVNATESQAATLAEYFKRPDVLNMGGAMAFDMYLAGRYDHDFLSEAVMRRAKADAREKLKHDPFDPKLLSLLLMPVTQFAIDPQGRTYEAGEDRITLAEETDFTRRRLIVQPYIASHWLSYARARFDVMEADGIGLNNPYWENAIYYSQHDIQHVVRYLWDKNYEYEVILKAQRGEGPEKWRNAGEGVDLGPQILCPMVRTYRLADHLCAQPGADLSENSYCDVNDQQRVKYDIALADAKSRGLCRLEFAAPAEQLFFTPVAIDLNEAEF</sequence>
<evidence type="ECO:0000313" key="2">
    <source>
        <dbReference type="EMBL" id="QGX99825.1"/>
    </source>
</evidence>
<dbReference type="Proteomes" id="UP000428330">
    <property type="component" value="Chromosome"/>
</dbReference>
<dbReference type="AlphaFoldDB" id="A0A6I6ISX9"/>
<feature type="signal peptide" evidence="1">
    <location>
        <begin position="1"/>
        <end position="18"/>
    </location>
</feature>
<dbReference type="KEGG" id="rom:EI983_16735"/>
<protein>
    <submittedName>
        <fullName evidence="2">DUF4034 domain-containing protein</fullName>
    </submittedName>
</protein>